<dbReference type="OrthoDB" id="194468at2759"/>
<dbReference type="SUPFAM" id="SSF51556">
    <property type="entry name" value="Metallo-dependent hydrolases"/>
    <property type="match status" value="1"/>
</dbReference>
<name>A0A2A2LQT0_9BILA</name>
<dbReference type="AlphaFoldDB" id="A0A2A2LQT0"/>
<proteinExistence type="inferred from homology"/>
<evidence type="ECO:0000256" key="10">
    <source>
        <dbReference type="ARBA" id="ARBA00022833"/>
    </source>
</evidence>
<comment type="cofactor">
    <cofactor evidence="2">
        <name>Fe(3+)</name>
        <dbReference type="ChEBI" id="CHEBI:29034"/>
    </cofactor>
</comment>
<comment type="pathway">
    <text evidence="3">Amino-acid degradation; L-histidine degradation into L-glutamate; N-formimidoyl-L-glutamate from L-histidine: step 3/3.</text>
</comment>
<evidence type="ECO:0000256" key="3">
    <source>
        <dbReference type="ARBA" id="ARBA00004758"/>
    </source>
</evidence>
<dbReference type="NCBIfam" id="TIGR01224">
    <property type="entry name" value="hutI"/>
    <property type="match status" value="1"/>
</dbReference>
<evidence type="ECO:0000256" key="8">
    <source>
        <dbReference type="ARBA" id="ARBA00022801"/>
    </source>
</evidence>
<dbReference type="GO" id="GO:0019556">
    <property type="term" value="P:L-histidine catabolic process to glutamate and formamide"/>
    <property type="evidence" value="ECO:0007669"/>
    <property type="project" value="UniProtKB-UniPathway"/>
</dbReference>
<dbReference type="InterPro" id="IPR006680">
    <property type="entry name" value="Amidohydro-rel"/>
</dbReference>
<dbReference type="PANTHER" id="PTHR42752:SF1">
    <property type="entry name" value="IMIDAZOLONEPROPIONASE-RELATED"/>
    <property type="match status" value="1"/>
</dbReference>
<dbReference type="GO" id="GO:0019557">
    <property type="term" value="P:L-histidine catabolic process to glutamate and formate"/>
    <property type="evidence" value="ECO:0007669"/>
    <property type="project" value="UniProtKB-UniPathway"/>
</dbReference>
<keyword evidence="10" id="KW-0862">Zinc</keyword>
<comment type="catalytic activity">
    <reaction evidence="1">
        <text>4-imidazolone-5-propanoate + H2O = N-formimidoyl-L-glutamate</text>
        <dbReference type="Rhea" id="RHEA:23660"/>
        <dbReference type="ChEBI" id="CHEBI:15377"/>
        <dbReference type="ChEBI" id="CHEBI:58928"/>
        <dbReference type="ChEBI" id="CHEBI:77893"/>
        <dbReference type="EC" id="3.5.2.7"/>
    </reaction>
</comment>
<dbReference type="EMBL" id="LIAE01006518">
    <property type="protein sequence ID" value="PAV88479.1"/>
    <property type="molecule type" value="Genomic_DNA"/>
</dbReference>
<keyword evidence="14" id="KW-1185">Reference proteome</keyword>
<dbReference type="GO" id="GO:0005737">
    <property type="term" value="C:cytoplasm"/>
    <property type="evidence" value="ECO:0007669"/>
    <property type="project" value="InterPro"/>
</dbReference>
<keyword evidence="11" id="KW-0408">Iron</keyword>
<evidence type="ECO:0000256" key="9">
    <source>
        <dbReference type="ARBA" id="ARBA00022808"/>
    </source>
</evidence>
<dbReference type="PANTHER" id="PTHR42752">
    <property type="entry name" value="IMIDAZOLONEPROPIONASE"/>
    <property type="match status" value="1"/>
</dbReference>
<gene>
    <name evidence="13" type="ORF">WR25_23108</name>
</gene>
<dbReference type="FunFam" id="3.20.20.140:FF:000007">
    <property type="entry name" value="Imidazolonepropionase"/>
    <property type="match status" value="1"/>
</dbReference>
<comment type="similarity">
    <text evidence="4">Belongs to the metallo-dependent hydrolases superfamily. HutI family.</text>
</comment>
<feature type="domain" description="Amidohydrolase-related" evidence="12">
    <location>
        <begin position="29"/>
        <end position="336"/>
    </location>
</feature>
<dbReference type="InterPro" id="IPR032466">
    <property type="entry name" value="Metal_Hydrolase"/>
</dbReference>
<evidence type="ECO:0000256" key="1">
    <source>
        <dbReference type="ARBA" id="ARBA00000853"/>
    </source>
</evidence>
<evidence type="ECO:0000256" key="5">
    <source>
        <dbReference type="ARBA" id="ARBA00012864"/>
    </source>
</evidence>
<dbReference type="SUPFAM" id="SSF51338">
    <property type="entry name" value="Composite domain of metallo-dependent hydrolases"/>
    <property type="match status" value="1"/>
</dbReference>
<organism evidence="13 14">
    <name type="scientific">Diploscapter pachys</name>
    <dbReference type="NCBI Taxonomy" id="2018661"/>
    <lineage>
        <taxon>Eukaryota</taxon>
        <taxon>Metazoa</taxon>
        <taxon>Ecdysozoa</taxon>
        <taxon>Nematoda</taxon>
        <taxon>Chromadorea</taxon>
        <taxon>Rhabditida</taxon>
        <taxon>Rhabditina</taxon>
        <taxon>Rhabditomorpha</taxon>
        <taxon>Rhabditoidea</taxon>
        <taxon>Rhabditidae</taxon>
        <taxon>Diploscapter</taxon>
    </lineage>
</organism>
<dbReference type="Proteomes" id="UP000218231">
    <property type="component" value="Unassembled WGS sequence"/>
</dbReference>
<sequence length="339" mass="37133">MKLAGATYMEVQAAGGGIIFTTSHTKEASEDQLLEDFVNLSEQMLRCGTTTLEAKSGYGLETETELKMLRVLDRASGKTPLEICATFCGAHAVPRGANEEDQTKLIVQEMIPKIREEKNKGKLQNLENIDVFCEKGVFGVESTREILKSGQSIGLYPNFHAEELNYIGGVEMGAEIRARAMSHLEEISDAGIEKMAEAGSVAVLLPSTAFILRLKPPPARKMIEKGIEQYDKKSIFFSGVIVALGSDFNPNAFCLAMPMIMHFACVTMHLSMPEALVAATINSAHSLGRGRTHGAIAVHRQADFVLLEANSWEHIIYRIAGHEAIISKVFKKGELVYSK</sequence>
<comment type="caution">
    <text evidence="13">The sequence shown here is derived from an EMBL/GenBank/DDBJ whole genome shotgun (WGS) entry which is preliminary data.</text>
</comment>
<dbReference type="Pfam" id="PF01979">
    <property type="entry name" value="Amidohydro_1"/>
    <property type="match status" value="1"/>
</dbReference>
<evidence type="ECO:0000256" key="2">
    <source>
        <dbReference type="ARBA" id="ARBA00001965"/>
    </source>
</evidence>
<evidence type="ECO:0000259" key="12">
    <source>
        <dbReference type="Pfam" id="PF01979"/>
    </source>
</evidence>
<dbReference type="InterPro" id="IPR011059">
    <property type="entry name" value="Metal-dep_hydrolase_composite"/>
</dbReference>
<evidence type="ECO:0000256" key="4">
    <source>
        <dbReference type="ARBA" id="ARBA00008002"/>
    </source>
</evidence>
<dbReference type="GO" id="GO:0050480">
    <property type="term" value="F:imidazolonepropionase activity"/>
    <property type="evidence" value="ECO:0007669"/>
    <property type="project" value="UniProtKB-EC"/>
</dbReference>
<dbReference type="GO" id="GO:0046872">
    <property type="term" value="F:metal ion binding"/>
    <property type="evidence" value="ECO:0007669"/>
    <property type="project" value="UniProtKB-KW"/>
</dbReference>
<keyword evidence="8" id="KW-0378">Hydrolase</keyword>
<dbReference type="STRING" id="2018661.A0A2A2LQT0"/>
<evidence type="ECO:0000256" key="6">
    <source>
        <dbReference type="ARBA" id="ARBA00013406"/>
    </source>
</evidence>
<keyword evidence="9" id="KW-0369">Histidine metabolism</keyword>
<dbReference type="UniPathway" id="UPA00379">
    <property type="reaction ID" value="UER00551"/>
</dbReference>
<accession>A0A2A2LQT0</accession>
<evidence type="ECO:0000256" key="11">
    <source>
        <dbReference type="ARBA" id="ARBA00023004"/>
    </source>
</evidence>
<dbReference type="EC" id="3.5.2.7" evidence="5"/>
<evidence type="ECO:0000256" key="7">
    <source>
        <dbReference type="ARBA" id="ARBA00022723"/>
    </source>
</evidence>
<evidence type="ECO:0000313" key="13">
    <source>
        <dbReference type="EMBL" id="PAV88479.1"/>
    </source>
</evidence>
<protein>
    <recommendedName>
        <fullName evidence="6">Probable imidazolonepropionase</fullName>
        <ecNumber evidence="5">3.5.2.7</ecNumber>
    </recommendedName>
</protein>
<reference evidence="13 14" key="1">
    <citation type="journal article" date="2017" name="Curr. Biol.">
        <title>Genome architecture and evolution of a unichromosomal asexual nematode.</title>
        <authorList>
            <person name="Fradin H."/>
            <person name="Zegar C."/>
            <person name="Gutwein M."/>
            <person name="Lucas J."/>
            <person name="Kovtun M."/>
            <person name="Corcoran D."/>
            <person name="Baugh L.R."/>
            <person name="Kiontke K."/>
            <person name="Gunsalus K."/>
            <person name="Fitch D.H."/>
            <person name="Piano F."/>
        </authorList>
    </citation>
    <scope>NUCLEOTIDE SEQUENCE [LARGE SCALE GENOMIC DNA]</scope>
    <source>
        <strain evidence="13">PF1309</strain>
    </source>
</reference>
<keyword evidence="7" id="KW-0479">Metal-binding</keyword>
<dbReference type="Gene3D" id="3.20.20.140">
    <property type="entry name" value="Metal-dependent hydrolases"/>
    <property type="match status" value="1"/>
</dbReference>
<dbReference type="InterPro" id="IPR005920">
    <property type="entry name" value="HutI"/>
</dbReference>
<evidence type="ECO:0000313" key="14">
    <source>
        <dbReference type="Proteomes" id="UP000218231"/>
    </source>
</evidence>